<dbReference type="eggNOG" id="COG0628">
    <property type="taxonomic scope" value="Bacteria"/>
</dbReference>
<comment type="caution">
    <text evidence="9">The sequence shown here is derived from an EMBL/GenBank/DDBJ whole genome shotgun (WGS) entry which is preliminary data.</text>
</comment>
<evidence type="ECO:0000313" key="9">
    <source>
        <dbReference type="EMBL" id="KGO87584.1"/>
    </source>
</evidence>
<reference evidence="9 10" key="1">
    <citation type="submission" date="2013-09" db="EMBL/GenBank/DDBJ databases">
        <authorList>
            <person name="Zeng Z."/>
            <person name="Chen C."/>
        </authorList>
    </citation>
    <scope>NUCLEOTIDE SEQUENCE [LARGE SCALE GENOMIC DNA]</scope>
    <source>
        <strain evidence="9 10">WB 3.3-2</strain>
    </source>
</reference>
<dbReference type="GO" id="GO:0005886">
    <property type="term" value="C:plasma membrane"/>
    <property type="evidence" value="ECO:0007669"/>
    <property type="project" value="UniProtKB-SubCell"/>
</dbReference>
<feature type="transmembrane region" description="Helical" evidence="8">
    <location>
        <begin position="267"/>
        <end position="290"/>
    </location>
</feature>
<dbReference type="OrthoDB" id="9793390at2"/>
<evidence type="ECO:0000256" key="6">
    <source>
        <dbReference type="ARBA" id="ARBA00022989"/>
    </source>
</evidence>
<evidence type="ECO:0000256" key="7">
    <source>
        <dbReference type="ARBA" id="ARBA00023136"/>
    </source>
</evidence>
<protein>
    <submittedName>
        <fullName evidence="9">Permease</fullName>
    </submittedName>
</protein>
<keyword evidence="3" id="KW-0813">Transport</keyword>
<dbReference type="PANTHER" id="PTHR21716:SF53">
    <property type="entry name" value="PERMEASE PERM-RELATED"/>
    <property type="match status" value="1"/>
</dbReference>
<dbReference type="PANTHER" id="PTHR21716">
    <property type="entry name" value="TRANSMEMBRANE PROTEIN"/>
    <property type="match status" value="1"/>
</dbReference>
<gene>
    <name evidence="9" type="ORF">Q765_05475</name>
</gene>
<feature type="transmembrane region" description="Helical" evidence="8">
    <location>
        <begin position="310"/>
        <end position="331"/>
    </location>
</feature>
<dbReference type="InterPro" id="IPR002549">
    <property type="entry name" value="AI-2E-like"/>
</dbReference>
<feature type="transmembrane region" description="Helical" evidence="8">
    <location>
        <begin position="7"/>
        <end position="26"/>
    </location>
</feature>
<keyword evidence="5 8" id="KW-0812">Transmembrane</keyword>
<evidence type="ECO:0000313" key="10">
    <source>
        <dbReference type="Proteomes" id="UP000030152"/>
    </source>
</evidence>
<proteinExistence type="inferred from homology"/>
<dbReference type="Proteomes" id="UP000030152">
    <property type="component" value="Unassembled WGS sequence"/>
</dbReference>
<dbReference type="AlphaFoldDB" id="A0A0A2M5P0"/>
<organism evidence="9 10">
    <name type="scientific">Flavobacterium rivuli WB 3.3-2 = DSM 21788</name>
    <dbReference type="NCBI Taxonomy" id="1121895"/>
    <lineage>
        <taxon>Bacteria</taxon>
        <taxon>Pseudomonadati</taxon>
        <taxon>Bacteroidota</taxon>
        <taxon>Flavobacteriia</taxon>
        <taxon>Flavobacteriales</taxon>
        <taxon>Flavobacteriaceae</taxon>
        <taxon>Flavobacterium</taxon>
    </lineage>
</organism>
<feature type="transmembrane region" description="Helical" evidence="8">
    <location>
        <begin position="32"/>
        <end position="52"/>
    </location>
</feature>
<keyword evidence="4" id="KW-1003">Cell membrane</keyword>
<evidence type="ECO:0000256" key="3">
    <source>
        <dbReference type="ARBA" id="ARBA00022448"/>
    </source>
</evidence>
<accession>A0A0A2M5P0</accession>
<evidence type="ECO:0000256" key="8">
    <source>
        <dbReference type="SAM" id="Phobius"/>
    </source>
</evidence>
<keyword evidence="7 8" id="KW-0472">Membrane</keyword>
<keyword evidence="10" id="KW-1185">Reference proteome</keyword>
<feature type="transmembrane region" description="Helical" evidence="8">
    <location>
        <begin position="202"/>
        <end position="224"/>
    </location>
</feature>
<evidence type="ECO:0000256" key="2">
    <source>
        <dbReference type="ARBA" id="ARBA00009773"/>
    </source>
</evidence>
<feature type="transmembrane region" description="Helical" evidence="8">
    <location>
        <begin position="64"/>
        <end position="82"/>
    </location>
</feature>
<evidence type="ECO:0000256" key="4">
    <source>
        <dbReference type="ARBA" id="ARBA00022475"/>
    </source>
</evidence>
<name>A0A0A2M5P0_9FLAO</name>
<comment type="subcellular location">
    <subcellularLocation>
        <location evidence="1">Cell membrane</location>
        <topology evidence="1">Multi-pass membrane protein</topology>
    </subcellularLocation>
</comment>
<dbReference type="RefSeq" id="WP_020212580.1">
    <property type="nucleotide sequence ID" value="NZ_JRLX01000004.1"/>
</dbReference>
<keyword evidence="6 8" id="KW-1133">Transmembrane helix</keyword>
<dbReference type="EMBL" id="JRLX01000004">
    <property type="protein sequence ID" value="KGO87584.1"/>
    <property type="molecule type" value="Genomic_DNA"/>
</dbReference>
<dbReference type="Pfam" id="PF01594">
    <property type="entry name" value="AI-2E_transport"/>
    <property type="match status" value="1"/>
</dbReference>
<evidence type="ECO:0000256" key="1">
    <source>
        <dbReference type="ARBA" id="ARBA00004651"/>
    </source>
</evidence>
<comment type="similarity">
    <text evidence="2">Belongs to the autoinducer-2 exporter (AI-2E) (TC 2.A.86) family.</text>
</comment>
<feature type="transmembrane region" description="Helical" evidence="8">
    <location>
        <begin position="230"/>
        <end position="260"/>
    </location>
</feature>
<feature type="transmembrane region" description="Helical" evidence="8">
    <location>
        <begin position="139"/>
        <end position="166"/>
    </location>
</feature>
<evidence type="ECO:0000256" key="5">
    <source>
        <dbReference type="ARBA" id="ARBA00022692"/>
    </source>
</evidence>
<sequence>MIKSTPFYTKLAHITISILALGYIAIIGKTILAPLIIALLFAMLLIPFANFMERKMKFPRAMSSFVVLIVLVGVISGVMVLLGSQLSEFTQDIPAFQKQLMESLEALQTWIAHSFHIDNDKQAEYINNTTSEALGRGTALVGATLISLSSSLLFMVFIFLYTFFLLMHRSLLLRFILALFHDNHSVVVREVVDRIQYIIRKYILGLLLQMAIVAVLSCIVFTILGIKYAFLLGILTGILNVIPYVGIFVSLMLSVLVTFATADASHVLFVVIALIVIHLVDSNYIMPKIVGSKVKLNTLTAVLGLVVGEMIWGITGMFLAIPVIAIAKVIFDRVEGLKPWGMVLGEDDLAETQSKIPADEELPPLEE</sequence>